<dbReference type="PANTHER" id="PTHR43163:SF6">
    <property type="entry name" value="DIPEPTIDE TRANSPORT SYSTEM PERMEASE PROTEIN DPPB-RELATED"/>
    <property type="match status" value="1"/>
</dbReference>
<dbReference type="InterPro" id="IPR035906">
    <property type="entry name" value="MetI-like_sf"/>
</dbReference>
<keyword evidence="5 7" id="KW-1133">Transmembrane helix</keyword>
<evidence type="ECO:0000256" key="3">
    <source>
        <dbReference type="ARBA" id="ARBA00022475"/>
    </source>
</evidence>
<reference evidence="9 10" key="1">
    <citation type="submission" date="2020-07" db="EMBL/GenBank/DDBJ databases">
        <title>Vallitalea guaymasensis genome.</title>
        <authorList>
            <person name="Postec A."/>
        </authorList>
    </citation>
    <scope>NUCLEOTIDE SEQUENCE [LARGE SCALE GENOMIC DNA]</scope>
    <source>
        <strain evidence="9 10">Ra1766G1</strain>
    </source>
</reference>
<comment type="similarity">
    <text evidence="7">Belongs to the binding-protein-dependent transport system permease family.</text>
</comment>
<keyword evidence="3" id="KW-1003">Cell membrane</keyword>
<protein>
    <submittedName>
        <fullName evidence="9">ABC transporter permease</fullName>
    </submittedName>
</protein>
<feature type="transmembrane region" description="Helical" evidence="7">
    <location>
        <begin position="230"/>
        <end position="252"/>
    </location>
</feature>
<dbReference type="OrthoDB" id="9773221at2"/>
<dbReference type="PANTHER" id="PTHR43163">
    <property type="entry name" value="DIPEPTIDE TRANSPORT SYSTEM PERMEASE PROTEIN DPPB-RELATED"/>
    <property type="match status" value="1"/>
</dbReference>
<dbReference type="AlphaFoldDB" id="A0A8J8M7R4"/>
<dbReference type="Pfam" id="PF19300">
    <property type="entry name" value="BPD_transp_1_N"/>
    <property type="match status" value="1"/>
</dbReference>
<evidence type="ECO:0000256" key="2">
    <source>
        <dbReference type="ARBA" id="ARBA00022448"/>
    </source>
</evidence>
<feature type="domain" description="ABC transmembrane type-1" evidence="8">
    <location>
        <begin position="94"/>
        <end position="295"/>
    </location>
</feature>
<comment type="subcellular location">
    <subcellularLocation>
        <location evidence="1 7">Cell membrane</location>
        <topology evidence="1 7">Multi-pass membrane protein</topology>
    </subcellularLocation>
</comment>
<dbReference type="GO" id="GO:0055085">
    <property type="term" value="P:transmembrane transport"/>
    <property type="evidence" value="ECO:0007669"/>
    <property type="project" value="InterPro"/>
</dbReference>
<keyword evidence="2 7" id="KW-0813">Transport</keyword>
<evidence type="ECO:0000313" key="9">
    <source>
        <dbReference type="EMBL" id="QUH27962.1"/>
    </source>
</evidence>
<dbReference type="CDD" id="cd06261">
    <property type="entry name" value="TM_PBP2"/>
    <property type="match status" value="1"/>
</dbReference>
<evidence type="ECO:0000256" key="1">
    <source>
        <dbReference type="ARBA" id="ARBA00004651"/>
    </source>
</evidence>
<keyword evidence="10" id="KW-1185">Reference proteome</keyword>
<dbReference type="InterPro" id="IPR045621">
    <property type="entry name" value="BPD_transp_1_N"/>
</dbReference>
<feature type="transmembrane region" description="Helical" evidence="7">
    <location>
        <begin position="94"/>
        <end position="121"/>
    </location>
</feature>
<gene>
    <name evidence="9" type="ORF">HYG85_03140</name>
</gene>
<evidence type="ECO:0000256" key="4">
    <source>
        <dbReference type="ARBA" id="ARBA00022692"/>
    </source>
</evidence>
<feature type="transmembrane region" description="Helical" evidence="7">
    <location>
        <begin position="133"/>
        <end position="160"/>
    </location>
</feature>
<dbReference type="Pfam" id="PF00528">
    <property type="entry name" value="BPD_transp_1"/>
    <property type="match status" value="1"/>
</dbReference>
<feature type="transmembrane region" description="Helical" evidence="7">
    <location>
        <begin position="5"/>
        <end position="25"/>
    </location>
</feature>
<accession>A0A8J8M7R4</accession>
<evidence type="ECO:0000313" key="10">
    <source>
        <dbReference type="Proteomes" id="UP000677305"/>
    </source>
</evidence>
<keyword evidence="4 7" id="KW-0812">Transmembrane</keyword>
<feature type="transmembrane region" description="Helical" evidence="7">
    <location>
        <begin position="172"/>
        <end position="191"/>
    </location>
</feature>
<dbReference type="KEGG" id="vgu:HYG85_03140"/>
<dbReference type="Proteomes" id="UP000677305">
    <property type="component" value="Chromosome"/>
</dbReference>
<organism evidence="9 10">
    <name type="scientific">Vallitalea guaymasensis</name>
    <dbReference type="NCBI Taxonomy" id="1185412"/>
    <lineage>
        <taxon>Bacteria</taxon>
        <taxon>Bacillati</taxon>
        <taxon>Bacillota</taxon>
        <taxon>Clostridia</taxon>
        <taxon>Lachnospirales</taxon>
        <taxon>Vallitaleaceae</taxon>
        <taxon>Vallitalea</taxon>
    </lineage>
</organism>
<dbReference type="PROSITE" id="PS50928">
    <property type="entry name" value="ABC_TM1"/>
    <property type="match status" value="1"/>
</dbReference>
<feature type="transmembrane region" description="Helical" evidence="7">
    <location>
        <begin position="272"/>
        <end position="298"/>
    </location>
</feature>
<dbReference type="InterPro" id="IPR000515">
    <property type="entry name" value="MetI-like"/>
</dbReference>
<dbReference type="EMBL" id="CP058561">
    <property type="protein sequence ID" value="QUH27962.1"/>
    <property type="molecule type" value="Genomic_DNA"/>
</dbReference>
<keyword evidence="6 7" id="KW-0472">Membrane</keyword>
<dbReference type="Gene3D" id="1.10.3720.10">
    <property type="entry name" value="MetI-like"/>
    <property type="match status" value="1"/>
</dbReference>
<proteinExistence type="inferred from homology"/>
<name>A0A8J8M7R4_9FIRM</name>
<dbReference type="GO" id="GO:0005886">
    <property type="term" value="C:plasma membrane"/>
    <property type="evidence" value="ECO:0007669"/>
    <property type="project" value="UniProtKB-SubCell"/>
</dbReference>
<evidence type="ECO:0000259" key="8">
    <source>
        <dbReference type="PROSITE" id="PS50928"/>
    </source>
</evidence>
<dbReference type="SUPFAM" id="SSF161098">
    <property type="entry name" value="MetI-like"/>
    <property type="match status" value="1"/>
</dbReference>
<dbReference type="RefSeq" id="WP_113671630.1">
    <property type="nucleotide sequence ID" value="NZ_CP058561.1"/>
</dbReference>
<evidence type="ECO:0000256" key="5">
    <source>
        <dbReference type="ARBA" id="ARBA00022989"/>
    </source>
</evidence>
<sequence>MIKRFLELIIILIGVSILSFTFSNISSIDPAEAFTRRSIVNPSEEQINEIRHKMGYDKPMYMQYVHWFKNCLKGDFGTSLVTQNPVLKDITDKLVATLTIVGMAFIWIVLFTVLLSVLTAVNKDSIADHIIRVITIFGISLPSFWLGFLLLTLFAITFPIFKVVDYGGIRSIILPSITLAVPIISSCVRVLRATILSNLSKDYVLYATARGIPMKKIITRHVLKNALPPTVTLFFQNIGFMIGGSAIVESVFSWPGLGNYFVNAILGRDLPAINGCVLIIAMIFVICNLIAEVINIILNPHMKNSRKVENYG</sequence>
<evidence type="ECO:0000256" key="6">
    <source>
        <dbReference type="ARBA" id="ARBA00023136"/>
    </source>
</evidence>
<evidence type="ECO:0000256" key="7">
    <source>
        <dbReference type="RuleBase" id="RU363032"/>
    </source>
</evidence>